<protein>
    <submittedName>
        <fullName evidence="5">Monooxygenase</fullName>
    </submittedName>
</protein>
<dbReference type="Pfam" id="PF00743">
    <property type="entry name" value="FMO-like"/>
    <property type="match status" value="1"/>
</dbReference>
<dbReference type="Proteomes" id="UP001498398">
    <property type="component" value="Unassembled WGS sequence"/>
</dbReference>
<dbReference type="SUPFAM" id="SSF51905">
    <property type="entry name" value="FAD/NAD(P)-binding domain"/>
    <property type="match status" value="1"/>
</dbReference>
<dbReference type="InterPro" id="IPR020946">
    <property type="entry name" value="Flavin_mOase-like"/>
</dbReference>
<accession>A0ABR1ITT7</accession>
<keyword evidence="4" id="KW-0560">Oxidoreductase</keyword>
<dbReference type="InterPro" id="IPR050346">
    <property type="entry name" value="FMO-like"/>
</dbReference>
<name>A0ABR1ITT7_9AGAR</name>
<evidence type="ECO:0000256" key="3">
    <source>
        <dbReference type="ARBA" id="ARBA00022827"/>
    </source>
</evidence>
<proteinExistence type="inferred from homology"/>
<dbReference type="GO" id="GO:0004497">
    <property type="term" value="F:monooxygenase activity"/>
    <property type="evidence" value="ECO:0007669"/>
    <property type="project" value="UniProtKB-KW"/>
</dbReference>
<evidence type="ECO:0000313" key="6">
    <source>
        <dbReference type="Proteomes" id="UP001498398"/>
    </source>
</evidence>
<evidence type="ECO:0000256" key="4">
    <source>
        <dbReference type="ARBA" id="ARBA00023002"/>
    </source>
</evidence>
<dbReference type="EMBL" id="JBANRG010000065">
    <property type="protein sequence ID" value="KAK7440981.1"/>
    <property type="molecule type" value="Genomic_DNA"/>
</dbReference>
<dbReference type="InterPro" id="IPR036188">
    <property type="entry name" value="FAD/NAD-bd_sf"/>
</dbReference>
<evidence type="ECO:0000256" key="1">
    <source>
        <dbReference type="ARBA" id="ARBA00009183"/>
    </source>
</evidence>
<organism evidence="5 6">
    <name type="scientific">Marasmiellus scandens</name>
    <dbReference type="NCBI Taxonomy" id="2682957"/>
    <lineage>
        <taxon>Eukaryota</taxon>
        <taxon>Fungi</taxon>
        <taxon>Dikarya</taxon>
        <taxon>Basidiomycota</taxon>
        <taxon>Agaricomycotina</taxon>
        <taxon>Agaricomycetes</taxon>
        <taxon>Agaricomycetidae</taxon>
        <taxon>Agaricales</taxon>
        <taxon>Marasmiineae</taxon>
        <taxon>Omphalotaceae</taxon>
        <taxon>Marasmiellus</taxon>
    </lineage>
</organism>
<keyword evidence="3" id="KW-0274">FAD</keyword>
<dbReference type="Gene3D" id="3.50.50.60">
    <property type="entry name" value="FAD/NAD(P)-binding domain"/>
    <property type="match status" value="2"/>
</dbReference>
<comment type="similarity">
    <text evidence="1">Belongs to the FMO family.</text>
</comment>
<keyword evidence="5" id="KW-0503">Monooxygenase</keyword>
<evidence type="ECO:0000256" key="2">
    <source>
        <dbReference type="ARBA" id="ARBA00022630"/>
    </source>
</evidence>
<keyword evidence="6" id="KW-1185">Reference proteome</keyword>
<gene>
    <name evidence="5" type="primary">FMO1_4</name>
    <name evidence="5" type="ORF">VKT23_016760</name>
</gene>
<dbReference type="PANTHER" id="PTHR23023">
    <property type="entry name" value="DIMETHYLANILINE MONOOXYGENASE"/>
    <property type="match status" value="1"/>
</dbReference>
<comment type="caution">
    <text evidence="5">The sequence shown here is derived from an EMBL/GenBank/DDBJ whole genome shotgun (WGS) entry which is preliminary data.</text>
</comment>
<reference evidence="5 6" key="1">
    <citation type="submission" date="2024-01" db="EMBL/GenBank/DDBJ databases">
        <title>A draft genome for the cacao thread blight pathogen Marasmiellus scandens.</title>
        <authorList>
            <person name="Baruah I.K."/>
            <person name="Leung J."/>
            <person name="Bukari Y."/>
            <person name="Amoako-Attah I."/>
            <person name="Meinhardt L.W."/>
            <person name="Bailey B.A."/>
            <person name="Cohen S.P."/>
        </authorList>
    </citation>
    <scope>NUCLEOTIDE SEQUENCE [LARGE SCALE GENOMIC DNA]</scope>
    <source>
        <strain evidence="5 6">GH-19</strain>
    </source>
</reference>
<keyword evidence="2" id="KW-0285">Flavoprotein</keyword>
<evidence type="ECO:0000313" key="5">
    <source>
        <dbReference type="EMBL" id="KAK7440981.1"/>
    </source>
</evidence>
<sequence length="647" mass="70489">MVIPGSGIKKICIIGGGGPAGLAALKTILDTLEYKNGLWEPTAYEARGGLGGVWLPSPPTPSDPASSSLHAHPETPLYDSLTTNLPHPVMAFPSFSFPPSTPLFPKAHVVQKYLEDYADWWNVRRLIQLGTRVVGVERNSNLSLGEGQDGGREWTVRILRQGQKESHQFDYLFICSGHYQVPRFPSCTGIDKWLERDKAVHSVWYRNPKSLKEFLHKARAANAPSPLRIVVIGSGPSGSDISAELASTDSVDLEMVFWSFSGGELELETETEVETVGVDTNANEVRSTPKYKPKLAKRGRIVSFGDPNAGEVSFTAQGTRGAVLKETGIDLVILATGYEVRFPFFQPSGVIREGIPPPPLFSTTSSATSTTTQEIGLWNSTYHVFPLARHVFPLSLSSASPASEAPVSSLTTTMPMTPPTIAFLGLPVRVAPFPILEAQARAAVGVFALSLSPSSPGDGKEKGKIHLSWDPEKEWAAVRLRYDALRDKIVGSAATTSMVHKLKGEDVETGIASAWHKFDGHEQFNYRDELWTWAEGNEAETSISFSVNGVTAVAGNTPTISGIPTALGRTSKVRVEPWEIGAYDDKTILRKFWVHLEHSGEAEGWVRGVGSVGGTVTHGQGLEAKREWVGFLERIRKEAGRWERGEI</sequence>